<name>A0A653C106_CALMS</name>
<organism evidence="1 2">
    <name type="scientific">Callosobruchus maculatus</name>
    <name type="common">Southern cowpea weevil</name>
    <name type="synonym">Pulse bruchid</name>
    <dbReference type="NCBI Taxonomy" id="64391"/>
    <lineage>
        <taxon>Eukaryota</taxon>
        <taxon>Metazoa</taxon>
        <taxon>Ecdysozoa</taxon>
        <taxon>Arthropoda</taxon>
        <taxon>Hexapoda</taxon>
        <taxon>Insecta</taxon>
        <taxon>Pterygota</taxon>
        <taxon>Neoptera</taxon>
        <taxon>Endopterygota</taxon>
        <taxon>Coleoptera</taxon>
        <taxon>Polyphaga</taxon>
        <taxon>Cucujiformia</taxon>
        <taxon>Chrysomeloidea</taxon>
        <taxon>Chrysomelidae</taxon>
        <taxon>Bruchinae</taxon>
        <taxon>Bruchini</taxon>
        <taxon>Callosobruchus</taxon>
    </lineage>
</organism>
<dbReference type="EMBL" id="CAACVG010006767">
    <property type="protein sequence ID" value="VEN41554.1"/>
    <property type="molecule type" value="Genomic_DNA"/>
</dbReference>
<accession>A0A653C106</accession>
<protein>
    <submittedName>
        <fullName evidence="1">Uncharacterized protein</fullName>
    </submittedName>
</protein>
<sequence length="151" mass="17481">MSKDHTAPFTVTVEAVIEARPFYPDCCSTPNSVSSEYKAALDKERDNHGDDQVNYAKSKSTTLERAIENVNAILKVESPGKCDVTNDIYEDHKKDEIDEKFVVNLFESRPSKRWQRRYLSPKIFEKEPIQLERGQVGRYRKKKQQPKRSVS</sequence>
<proteinExistence type="predicted"/>
<evidence type="ECO:0000313" key="2">
    <source>
        <dbReference type="Proteomes" id="UP000410492"/>
    </source>
</evidence>
<dbReference type="OrthoDB" id="6731567at2759"/>
<feature type="non-terminal residue" evidence="1">
    <location>
        <position position="151"/>
    </location>
</feature>
<evidence type="ECO:0000313" key="1">
    <source>
        <dbReference type="EMBL" id="VEN41554.1"/>
    </source>
</evidence>
<dbReference type="Proteomes" id="UP000410492">
    <property type="component" value="Unassembled WGS sequence"/>
</dbReference>
<reference evidence="1 2" key="1">
    <citation type="submission" date="2019-01" db="EMBL/GenBank/DDBJ databases">
        <authorList>
            <person name="Sayadi A."/>
        </authorList>
    </citation>
    <scope>NUCLEOTIDE SEQUENCE [LARGE SCALE GENOMIC DNA]</scope>
</reference>
<gene>
    <name evidence="1" type="ORF">CALMAC_LOCUS5332</name>
</gene>
<keyword evidence="2" id="KW-1185">Reference proteome</keyword>
<dbReference type="AlphaFoldDB" id="A0A653C106"/>